<dbReference type="Pfam" id="PF00005">
    <property type="entry name" value="ABC_tran"/>
    <property type="match status" value="1"/>
</dbReference>
<dbReference type="GO" id="GO:0005524">
    <property type="term" value="F:ATP binding"/>
    <property type="evidence" value="ECO:0007669"/>
    <property type="project" value="UniProtKB-UniRule"/>
</dbReference>
<keyword evidence="7" id="KW-0472">Membrane</keyword>
<name>A0A6G4WLW4_9HYPH</name>
<keyword evidence="7" id="KW-1003">Cell membrane</keyword>
<dbReference type="GO" id="GO:0005886">
    <property type="term" value="C:plasma membrane"/>
    <property type="evidence" value="ECO:0007669"/>
    <property type="project" value="UniProtKB-SubCell"/>
</dbReference>
<dbReference type="EC" id="7.6.2.9" evidence="7"/>
<dbReference type="SMART" id="SM00382">
    <property type="entry name" value="AAA"/>
    <property type="match status" value="1"/>
</dbReference>
<dbReference type="RefSeq" id="WP_165033701.1">
    <property type="nucleotide sequence ID" value="NZ_JAAKZF010000094.1"/>
</dbReference>
<dbReference type="GO" id="GO:0006865">
    <property type="term" value="P:amino acid transport"/>
    <property type="evidence" value="ECO:0007669"/>
    <property type="project" value="UniProtKB-UniRule"/>
</dbReference>
<dbReference type="InterPro" id="IPR051921">
    <property type="entry name" value="ABC_osmolyte_uptake_ATP-bind"/>
</dbReference>
<dbReference type="InterPro" id="IPR017871">
    <property type="entry name" value="ABC_transporter-like_CS"/>
</dbReference>
<keyword evidence="2 7" id="KW-0813">Transport</keyword>
<dbReference type="PANTHER" id="PTHR43869">
    <property type="entry name" value="GLYCINE BETAINE/PROLINE BETAINE TRANSPORT SYSTEM ATP-BINDING PROTEIN PROV"/>
    <property type="match status" value="1"/>
</dbReference>
<comment type="subunit">
    <text evidence="7">The complex is probably composed of two ATP-binding proteins, two transmembrane proteins and a solute-binding protein.</text>
</comment>
<dbReference type="InterPro" id="IPR027417">
    <property type="entry name" value="P-loop_NTPase"/>
</dbReference>
<keyword evidence="4 7" id="KW-0067">ATP-binding</keyword>
<dbReference type="CDD" id="cd03294">
    <property type="entry name" value="ABC_Pro_Gly_Betaine"/>
    <property type="match status" value="1"/>
</dbReference>
<gene>
    <name evidence="9" type="ORF">G6N73_30610</name>
</gene>
<dbReference type="InterPro" id="IPR005892">
    <property type="entry name" value="Gly-betaine_transp_ATP-bd"/>
</dbReference>
<dbReference type="PANTHER" id="PTHR43869:SF1">
    <property type="entry name" value="GLYCINE BETAINE_PROLINE BETAINE TRANSPORT SYSTEM ATP-BINDING PROTEIN PROV"/>
    <property type="match status" value="1"/>
</dbReference>
<comment type="catalytic activity">
    <reaction evidence="5">
        <text>a quaternary ammonium(out) + ATP + H2O = a quaternary ammonium(in) + ADP + phosphate + H(+)</text>
        <dbReference type="Rhea" id="RHEA:11036"/>
        <dbReference type="ChEBI" id="CHEBI:15377"/>
        <dbReference type="ChEBI" id="CHEBI:15378"/>
        <dbReference type="ChEBI" id="CHEBI:30616"/>
        <dbReference type="ChEBI" id="CHEBI:35267"/>
        <dbReference type="ChEBI" id="CHEBI:43474"/>
        <dbReference type="ChEBI" id="CHEBI:456216"/>
        <dbReference type="EC" id="7.6.2.9"/>
    </reaction>
    <physiologicalReaction direction="left-to-right" evidence="5">
        <dbReference type="Rhea" id="RHEA:11037"/>
    </physiologicalReaction>
</comment>
<comment type="subunit">
    <text evidence="6">The complex is probably composed of two ATP-binding proteins (TmoW), two transmembrane proteins (TmoV) and a solute-binding protein (TmoX).</text>
</comment>
<dbReference type="SUPFAM" id="SSF52540">
    <property type="entry name" value="P-loop containing nucleoside triphosphate hydrolases"/>
    <property type="match status" value="1"/>
</dbReference>
<dbReference type="PROSITE" id="PS00211">
    <property type="entry name" value="ABC_TRANSPORTER_1"/>
    <property type="match status" value="1"/>
</dbReference>
<dbReference type="GO" id="GO:0031460">
    <property type="term" value="P:glycine betaine transport"/>
    <property type="evidence" value="ECO:0007669"/>
    <property type="project" value="InterPro"/>
</dbReference>
<proteinExistence type="inferred from homology"/>
<keyword evidence="3 7" id="KW-0547">Nucleotide-binding</keyword>
<dbReference type="PROSITE" id="PS50893">
    <property type="entry name" value="ABC_TRANSPORTER_2"/>
    <property type="match status" value="1"/>
</dbReference>
<comment type="caution">
    <text evidence="9">The sequence shown here is derived from an EMBL/GenBank/DDBJ whole genome shotgun (WGS) entry which is preliminary data.</text>
</comment>
<dbReference type="InterPro" id="IPR003439">
    <property type="entry name" value="ABC_transporter-like_ATP-bd"/>
</dbReference>
<keyword evidence="10" id="KW-1185">Reference proteome</keyword>
<evidence type="ECO:0000313" key="9">
    <source>
        <dbReference type="EMBL" id="NGO55348.1"/>
    </source>
</evidence>
<reference evidence="9 10" key="1">
    <citation type="submission" date="2020-02" db="EMBL/GenBank/DDBJ databases">
        <title>Genome sequence of strain CCNWXJ40-4.</title>
        <authorList>
            <person name="Gao J."/>
            <person name="Sun J."/>
        </authorList>
    </citation>
    <scope>NUCLEOTIDE SEQUENCE [LARGE SCALE GENOMIC DNA]</scope>
    <source>
        <strain evidence="9 10">CCNWXJ 40-4</strain>
    </source>
</reference>
<dbReference type="Gene3D" id="3.40.50.300">
    <property type="entry name" value="P-loop containing nucleotide triphosphate hydrolases"/>
    <property type="match status" value="1"/>
</dbReference>
<dbReference type="InterPro" id="IPR003593">
    <property type="entry name" value="AAA+_ATPase"/>
</dbReference>
<evidence type="ECO:0000256" key="1">
    <source>
        <dbReference type="ARBA" id="ARBA00005417"/>
    </source>
</evidence>
<dbReference type="GO" id="GO:0016887">
    <property type="term" value="F:ATP hydrolysis activity"/>
    <property type="evidence" value="ECO:0007669"/>
    <property type="project" value="UniProtKB-UniRule"/>
</dbReference>
<dbReference type="NCBIfam" id="TIGR01186">
    <property type="entry name" value="proV"/>
    <property type="match status" value="1"/>
</dbReference>
<evidence type="ECO:0000256" key="4">
    <source>
        <dbReference type="ARBA" id="ARBA00022840"/>
    </source>
</evidence>
<evidence type="ECO:0000256" key="5">
    <source>
        <dbReference type="ARBA" id="ARBA00051811"/>
    </source>
</evidence>
<evidence type="ECO:0000256" key="7">
    <source>
        <dbReference type="RuleBase" id="RU369116"/>
    </source>
</evidence>
<organism evidence="9 10">
    <name type="scientific">Allomesorhizobium camelthorni</name>
    <dbReference type="NCBI Taxonomy" id="475069"/>
    <lineage>
        <taxon>Bacteria</taxon>
        <taxon>Pseudomonadati</taxon>
        <taxon>Pseudomonadota</taxon>
        <taxon>Alphaproteobacteria</taxon>
        <taxon>Hyphomicrobiales</taxon>
        <taxon>Phyllobacteriaceae</taxon>
        <taxon>Allomesorhizobium</taxon>
    </lineage>
</organism>
<dbReference type="FunFam" id="3.40.50.300:FF:000201">
    <property type="entry name" value="Glycine betaine/L-proline ABC transporter ATP-binding protein"/>
    <property type="match status" value="1"/>
</dbReference>
<evidence type="ECO:0000256" key="6">
    <source>
        <dbReference type="ARBA" id="ARBA00061968"/>
    </source>
</evidence>
<dbReference type="GO" id="GO:0006970">
    <property type="term" value="P:response to osmotic stress"/>
    <property type="evidence" value="ECO:0007669"/>
    <property type="project" value="UniProtKB-ARBA"/>
</dbReference>
<comment type="subcellular location">
    <subcellularLocation>
        <location evidence="7">Cell inner membrane</location>
        <topology evidence="7">Peripheral membrane protein</topology>
    </subcellularLocation>
</comment>
<accession>A0A6G4WLW4</accession>
<evidence type="ECO:0000313" key="10">
    <source>
        <dbReference type="Proteomes" id="UP001642900"/>
    </source>
</evidence>
<protein>
    <recommendedName>
        <fullName evidence="7">Quaternary amine transport ATP-binding protein</fullName>
        <ecNumber evidence="7">7.6.2.9</ecNumber>
    </recommendedName>
</protein>
<evidence type="ECO:0000259" key="8">
    <source>
        <dbReference type="PROSITE" id="PS50893"/>
    </source>
</evidence>
<dbReference type="AlphaFoldDB" id="A0A6G4WLW4"/>
<dbReference type="GO" id="GO:0015418">
    <property type="term" value="F:ABC-type quaternary ammonium compound transporting activity"/>
    <property type="evidence" value="ECO:0007669"/>
    <property type="project" value="UniProtKB-EC"/>
</dbReference>
<evidence type="ECO:0000256" key="2">
    <source>
        <dbReference type="ARBA" id="ARBA00022448"/>
    </source>
</evidence>
<dbReference type="EMBL" id="JAAKZF010000094">
    <property type="protein sequence ID" value="NGO55348.1"/>
    <property type="molecule type" value="Genomic_DNA"/>
</dbReference>
<comment type="similarity">
    <text evidence="1 7">Belongs to the ABC transporter superfamily.</text>
</comment>
<feature type="domain" description="ABC transporter" evidence="8">
    <location>
        <begin position="25"/>
        <end position="266"/>
    </location>
</feature>
<dbReference type="Proteomes" id="UP001642900">
    <property type="component" value="Unassembled WGS sequence"/>
</dbReference>
<evidence type="ECO:0000256" key="3">
    <source>
        <dbReference type="ARBA" id="ARBA00022741"/>
    </source>
</evidence>
<sequence length="347" mass="38784">MEWHIECEGVWKIFGPDGKTALQAIRNQALDKNSTKHRLNHIVGVADVSLKIRRGELFCIMGLSGSGKSTLLRHINRLIEPTAGRISVGGADTADMDKKALSRLRSKTIGMVFQHMALWPHRSLQDNVAYGLEIQGIAKKERRRIAAEMLAMMKLDGWEEHYPDELSGGMQQRVGLARALASDPDILLMDEPFSALDPLIRRDLQTQFLDLSQRLHKTTLFVTHDLDEAIRLGDRIAIMRDGEIVQVGTREDIILNPANDYVADFVRPLARSQFLKADAVMNSLTETELATNRRPEHCVPWDASLQHVIEKIAAVRQPIGVVRDDAIVGLIDPYTLLGALRTAEPIA</sequence>
<keyword evidence="7" id="KW-0997">Cell inner membrane</keyword>